<dbReference type="PROSITE" id="PS51918">
    <property type="entry name" value="RADICAL_SAM"/>
    <property type="match status" value="1"/>
</dbReference>
<dbReference type="InterPro" id="IPR006158">
    <property type="entry name" value="Cobalamin-bd"/>
</dbReference>
<dbReference type="InterPro" id="IPR036724">
    <property type="entry name" value="Cobalamin-bd_sf"/>
</dbReference>
<dbReference type="RefSeq" id="WP_069912531.1">
    <property type="nucleotide sequence ID" value="NZ_LAJE02000397.1"/>
</dbReference>
<dbReference type="CDD" id="cd01335">
    <property type="entry name" value="Radical_SAM"/>
    <property type="match status" value="1"/>
</dbReference>
<dbReference type="SFLD" id="SFLDG01082">
    <property type="entry name" value="B12-binding_domain_containing"/>
    <property type="match status" value="1"/>
</dbReference>
<dbReference type="Pfam" id="PF02310">
    <property type="entry name" value="B12-binding"/>
    <property type="match status" value="1"/>
</dbReference>
<evidence type="ECO:0000313" key="9">
    <source>
        <dbReference type="Proteomes" id="UP000095463"/>
    </source>
</evidence>
<dbReference type="SFLD" id="SFLDS00029">
    <property type="entry name" value="Radical_SAM"/>
    <property type="match status" value="1"/>
</dbReference>
<dbReference type="PANTHER" id="PTHR43409:SF16">
    <property type="entry name" value="SLR0320 PROTEIN"/>
    <property type="match status" value="1"/>
</dbReference>
<evidence type="ECO:0000259" key="7">
    <source>
        <dbReference type="PROSITE" id="PS51918"/>
    </source>
</evidence>
<sequence length="581" mass="65711">MRVLLLLTTLEVIEESFHDSINAAYPLGLGYIHSYLEAHGHAVETMDLSEIPLDICQSRILDVVDRFRPDVVGLQVLTPTRISSQHILSELHSRWPTLHLVVGGIHVSECYEQVLGRNPYAVAVLREGEVPMLELVTAWETGSEIDGVRGIAFVRNGELNVTPPAPTVDDLDEFPFPEHGTFLTPESIYASIMTSRGCPFVCSFCSVARRKMRFRSIENVVDEIASIAERFPQVKTIRLWDDQFFFDPERVIALCDAIVSRRFNLNFICMGRLKPCTREMVLAMERAGFVHVLFGLETGSAIVSKMCNKKIKVEWAVDTARLFRDSPINVSMFLIVGLQGETAETIAETIETVKNVQRQKYVPTWSNVGIATIYPGTDLYEHAIAVGFMTADFWDQPNRVPLFTVEHDLQTLIDYRETLLNATDPLRILSNPEAFLAQRDMLREIVLFAIGAARQRNDPYLSRHDVIPLLNLIGTALQQLQDEGEMVLVSRLPAAESGQHQLWSRYSRAPGHENRFTVTTERLDWNEYTLAILADAAHNDATDIFDRLLQYVDRVLFVRHFGHVGEHKVARSQGEAIRPAE</sequence>
<proteinExistence type="predicted"/>
<evidence type="ECO:0000256" key="4">
    <source>
        <dbReference type="ARBA" id="ARBA00023004"/>
    </source>
</evidence>
<dbReference type="SUPFAM" id="SSF52242">
    <property type="entry name" value="Cobalamin (vitamin B12)-binding domain"/>
    <property type="match status" value="1"/>
</dbReference>
<dbReference type="AlphaFoldDB" id="A0A1E5XHS7"/>
<reference evidence="8 9" key="1">
    <citation type="journal article" date="2015" name="Genome Announc.">
        <title>Genome Assemblies of Three Soil-Associated Devosia species: D. insulae, D. limi, and D. soli.</title>
        <authorList>
            <person name="Hassan Y.I."/>
            <person name="Lepp D."/>
            <person name="Zhou T."/>
        </authorList>
    </citation>
    <scope>NUCLEOTIDE SEQUENCE [LARGE SCALE GENOMIC DNA]</scope>
    <source>
        <strain evidence="8 9">DS-56</strain>
    </source>
</reference>
<organism evidence="8 9">
    <name type="scientific">Devosia insulae DS-56</name>
    <dbReference type="NCBI Taxonomy" id="1116389"/>
    <lineage>
        <taxon>Bacteria</taxon>
        <taxon>Pseudomonadati</taxon>
        <taxon>Pseudomonadota</taxon>
        <taxon>Alphaproteobacteria</taxon>
        <taxon>Hyphomicrobiales</taxon>
        <taxon>Devosiaceae</taxon>
        <taxon>Devosia</taxon>
    </lineage>
</organism>
<keyword evidence="4" id="KW-0408">Iron</keyword>
<accession>A0A1E5XHS7</accession>
<dbReference type="InterPro" id="IPR058240">
    <property type="entry name" value="rSAM_sf"/>
</dbReference>
<keyword evidence="2" id="KW-0949">S-adenosyl-L-methionine</keyword>
<dbReference type="GO" id="GO:0051539">
    <property type="term" value="F:4 iron, 4 sulfur cluster binding"/>
    <property type="evidence" value="ECO:0007669"/>
    <property type="project" value="UniProtKB-KW"/>
</dbReference>
<comment type="cofactor">
    <cofactor evidence="1">
        <name>[4Fe-4S] cluster</name>
        <dbReference type="ChEBI" id="CHEBI:49883"/>
    </cofactor>
</comment>
<dbReference type="GO" id="GO:0005829">
    <property type="term" value="C:cytosol"/>
    <property type="evidence" value="ECO:0007669"/>
    <property type="project" value="TreeGrafter"/>
</dbReference>
<protein>
    <submittedName>
        <fullName evidence="8">Uncharacterized protein</fullName>
    </submittedName>
</protein>
<evidence type="ECO:0000256" key="2">
    <source>
        <dbReference type="ARBA" id="ARBA00022691"/>
    </source>
</evidence>
<feature type="domain" description="Radical SAM core" evidence="7">
    <location>
        <begin position="184"/>
        <end position="424"/>
    </location>
</feature>
<keyword evidence="9" id="KW-1185">Reference proteome</keyword>
<dbReference type="PANTHER" id="PTHR43409">
    <property type="entry name" value="ANAEROBIC MAGNESIUM-PROTOPORPHYRIN IX MONOMETHYL ESTER CYCLASE-RELATED"/>
    <property type="match status" value="1"/>
</dbReference>
<dbReference type="InterPro" id="IPR006638">
    <property type="entry name" value="Elp3/MiaA/NifB-like_rSAM"/>
</dbReference>
<evidence type="ECO:0000256" key="3">
    <source>
        <dbReference type="ARBA" id="ARBA00022723"/>
    </source>
</evidence>
<evidence type="ECO:0000259" key="6">
    <source>
        <dbReference type="PROSITE" id="PS51332"/>
    </source>
</evidence>
<feature type="domain" description="B12-binding" evidence="6">
    <location>
        <begin position="1"/>
        <end position="146"/>
    </location>
</feature>
<dbReference type="InterPro" id="IPR023404">
    <property type="entry name" value="rSAM_horseshoe"/>
</dbReference>
<dbReference type="Gene3D" id="3.80.30.20">
    <property type="entry name" value="tm_1862 like domain"/>
    <property type="match status" value="1"/>
</dbReference>
<evidence type="ECO:0000313" key="8">
    <source>
        <dbReference type="EMBL" id="OEO28149.1"/>
    </source>
</evidence>
<keyword evidence="3" id="KW-0479">Metal-binding</keyword>
<dbReference type="InterPro" id="IPR051198">
    <property type="entry name" value="BchE-like"/>
</dbReference>
<evidence type="ECO:0000256" key="1">
    <source>
        <dbReference type="ARBA" id="ARBA00001966"/>
    </source>
</evidence>
<dbReference type="OrthoDB" id="9801424at2"/>
<dbReference type="Gene3D" id="3.40.50.280">
    <property type="entry name" value="Cobalamin-binding domain"/>
    <property type="match status" value="1"/>
</dbReference>
<dbReference type="EMBL" id="LAJE02000397">
    <property type="protein sequence ID" value="OEO28149.1"/>
    <property type="molecule type" value="Genomic_DNA"/>
</dbReference>
<dbReference type="InterPro" id="IPR007197">
    <property type="entry name" value="rSAM"/>
</dbReference>
<dbReference type="Pfam" id="PF04055">
    <property type="entry name" value="Radical_SAM"/>
    <property type="match status" value="1"/>
</dbReference>
<dbReference type="GO" id="GO:0003824">
    <property type="term" value="F:catalytic activity"/>
    <property type="evidence" value="ECO:0007669"/>
    <property type="project" value="InterPro"/>
</dbReference>
<comment type="caution">
    <text evidence="8">The sequence shown here is derived from an EMBL/GenBank/DDBJ whole genome shotgun (WGS) entry which is preliminary data.</text>
</comment>
<dbReference type="GO" id="GO:0046872">
    <property type="term" value="F:metal ion binding"/>
    <property type="evidence" value="ECO:0007669"/>
    <property type="project" value="UniProtKB-KW"/>
</dbReference>
<evidence type="ECO:0000256" key="5">
    <source>
        <dbReference type="ARBA" id="ARBA00023014"/>
    </source>
</evidence>
<keyword evidence="5" id="KW-0411">Iron-sulfur</keyword>
<dbReference type="GO" id="GO:0031419">
    <property type="term" value="F:cobalamin binding"/>
    <property type="evidence" value="ECO:0007669"/>
    <property type="project" value="InterPro"/>
</dbReference>
<name>A0A1E5XHS7_9HYPH</name>
<dbReference type="InterPro" id="IPR034466">
    <property type="entry name" value="Methyltransferase_Class_B"/>
</dbReference>
<dbReference type="SFLD" id="SFLDG01123">
    <property type="entry name" value="methyltransferase_(Class_B)"/>
    <property type="match status" value="1"/>
</dbReference>
<gene>
    <name evidence="8" type="ORF">VW23_006175</name>
</gene>
<dbReference type="Proteomes" id="UP000095463">
    <property type="component" value="Unassembled WGS sequence"/>
</dbReference>
<dbReference type="SUPFAM" id="SSF102114">
    <property type="entry name" value="Radical SAM enzymes"/>
    <property type="match status" value="1"/>
</dbReference>
<dbReference type="SMART" id="SM00729">
    <property type="entry name" value="Elp3"/>
    <property type="match status" value="1"/>
</dbReference>
<dbReference type="PROSITE" id="PS51332">
    <property type="entry name" value="B12_BINDING"/>
    <property type="match status" value="1"/>
</dbReference>